<evidence type="ECO:0000313" key="17">
    <source>
        <dbReference type="Proteomes" id="UP000228934"/>
    </source>
</evidence>
<comment type="similarity">
    <text evidence="2">Belongs to the dynein heavy chain family.</text>
</comment>
<dbReference type="GO" id="GO:0097729">
    <property type="term" value="C:9+2 motile cilium"/>
    <property type="evidence" value="ECO:0007669"/>
    <property type="project" value="UniProtKB-ARBA"/>
</dbReference>
<dbReference type="GO" id="GO:0008017">
    <property type="term" value="F:microtubule binding"/>
    <property type="evidence" value="ECO:0007669"/>
    <property type="project" value="UniProtKB-ARBA"/>
</dbReference>
<dbReference type="InterPro" id="IPR026983">
    <property type="entry name" value="DHC"/>
</dbReference>
<dbReference type="SUPFAM" id="SSF52540">
    <property type="entry name" value="P-loop containing nucleoside triphosphate hydrolases"/>
    <property type="match status" value="4"/>
</dbReference>
<dbReference type="FunFam" id="1.10.8.710:FF:000002">
    <property type="entry name" value="dynein heavy chain 17, axonemal"/>
    <property type="match status" value="1"/>
</dbReference>
<dbReference type="GO" id="GO:0045505">
    <property type="term" value="F:dynein intermediate chain binding"/>
    <property type="evidence" value="ECO:0007669"/>
    <property type="project" value="InterPro"/>
</dbReference>
<keyword evidence="9 14" id="KW-0175">Coiled coil</keyword>
<dbReference type="FunFam" id="1.20.140.100:FF:000013">
    <property type="entry name" value="Dynein heavy chain 10, axonemal"/>
    <property type="match status" value="1"/>
</dbReference>
<dbReference type="Pfam" id="PF08393">
    <property type="entry name" value="DHC_N2"/>
    <property type="match status" value="1"/>
</dbReference>
<protein>
    <recommendedName>
        <fullName evidence="15">AAA+ ATPase domain-containing protein</fullName>
    </recommendedName>
</protein>
<dbReference type="PANTHER" id="PTHR22878:SF63">
    <property type="entry name" value="DYNEIN AXONEMAL HEAVY CHAIN 10"/>
    <property type="match status" value="1"/>
</dbReference>
<evidence type="ECO:0000256" key="2">
    <source>
        <dbReference type="ARBA" id="ARBA00008887"/>
    </source>
</evidence>
<gene>
    <name evidence="16" type="ORF">AB205_0205260</name>
</gene>
<evidence type="ECO:0000256" key="6">
    <source>
        <dbReference type="ARBA" id="ARBA00022741"/>
    </source>
</evidence>
<dbReference type="FunFam" id="3.10.490.20:FF:000006">
    <property type="entry name" value="Dynein axonemal heavy chain 10"/>
    <property type="match status" value="1"/>
</dbReference>
<dbReference type="EMBL" id="KV926115">
    <property type="protein sequence ID" value="PIO37502.1"/>
    <property type="molecule type" value="Genomic_DNA"/>
</dbReference>
<dbReference type="GO" id="GO:0005524">
    <property type="term" value="F:ATP binding"/>
    <property type="evidence" value="ECO:0007669"/>
    <property type="project" value="UniProtKB-KW"/>
</dbReference>
<keyword evidence="10" id="KW-0969">Cilium</keyword>
<keyword evidence="11" id="KW-0505">Motor protein</keyword>
<dbReference type="InterPro" id="IPR041589">
    <property type="entry name" value="DNAH3_AAA_lid_1"/>
</dbReference>
<dbReference type="InterPro" id="IPR042228">
    <property type="entry name" value="Dynein_linker_3"/>
</dbReference>
<dbReference type="GO" id="GO:0005930">
    <property type="term" value="C:axoneme"/>
    <property type="evidence" value="ECO:0007669"/>
    <property type="project" value="UniProtKB-SubCell"/>
</dbReference>
<evidence type="ECO:0000256" key="10">
    <source>
        <dbReference type="ARBA" id="ARBA00023069"/>
    </source>
</evidence>
<dbReference type="GO" id="GO:0007018">
    <property type="term" value="P:microtubule-based movement"/>
    <property type="evidence" value="ECO:0007669"/>
    <property type="project" value="InterPro"/>
</dbReference>
<dbReference type="OrthoDB" id="64868at2759"/>
<evidence type="ECO:0000256" key="7">
    <source>
        <dbReference type="ARBA" id="ARBA00022840"/>
    </source>
</evidence>
<dbReference type="FunFam" id="1.10.287.2620:FF:000002">
    <property type="entry name" value="Dynein heavy chain 2, axonemal"/>
    <property type="match status" value="1"/>
</dbReference>
<dbReference type="Pfam" id="PF17857">
    <property type="entry name" value="AAA_lid_1"/>
    <property type="match status" value="1"/>
</dbReference>
<keyword evidence="4" id="KW-0493">Microtubule</keyword>
<feature type="domain" description="AAA+ ATPase" evidence="15">
    <location>
        <begin position="2071"/>
        <end position="2199"/>
    </location>
</feature>
<dbReference type="InterPro" id="IPR024743">
    <property type="entry name" value="Dynein_HC_stalk"/>
</dbReference>
<keyword evidence="3" id="KW-0963">Cytoplasm</keyword>
<dbReference type="Gene3D" id="3.20.180.20">
    <property type="entry name" value="Dynein heavy chain, N-terminal domain 2"/>
    <property type="match status" value="1"/>
</dbReference>
<evidence type="ECO:0000313" key="16">
    <source>
        <dbReference type="EMBL" id="PIO37502.1"/>
    </source>
</evidence>
<dbReference type="GO" id="GO:0030286">
    <property type="term" value="C:dynein complex"/>
    <property type="evidence" value="ECO:0007669"/>
    <property type="project" value="UniProtKB-KW"/>
</dbReference>
<keyword evidence="13" id="KW-0966">Cell projection</keyword>
<dbReference type="Pfam" id="PF18198">
    <property type="entry name" value="AAA_lid_11"/>
    <property type="match status" value="1"/>
</dbReference>
<dbReference type="FunFam" id="3.20.180.20:FF:000001">
    <property type="entry name" value="Dynein axonemal heavy chain 5"/>
    <property type="match status" value="1"/>
</dbReference>
<dbReference type="InterPro" id="IPR042219">
    <property type="entry name" value="AAA_lid_11_sf"/>
</dbReference>
<keyword evidence="8" id="KW-0243">Dynein</keyword>
<dbReference type="Gene3D" id="1.10.8.720">
    <property type="entry name" value="Region D6 of dynein motor"/>
    <property type="match status" value="1"/>
</dbReference>
<feature type="domain" description="AAA+ ATPase" evidence="15">
    <location>
        <begin position="1343"/>
        <end position="1479"/>
    </location>
</feature>
<dbReference type="Pfam" id="PF12780">
    <property type="entry name" value="AAA_8"/>
    <property type="match status" value="2"/>
</dbReference>
<feature type="coiled-coil region" evidence="14">
    <location>
        <begin position="2380"/>
        <end position="2466"/>
    </location>
</feature>
<evidence type="ECO:0000256" key="11">
    <source>
        <dbReference type="ARBA" id="ARBA00023175"/>
    </source>
</evidence>
<dbReference type="InterPro" id="IPR024317">
    <property type="entry name" value="Dynein_heavy_chain_D4_dom"/>
</dbReference>
<dbReference type="FunFam" id="1.20.920.30:FF:000007">
    <property type="entry name" value="Dynein axonemal heavy chain 10"/>
    <property type="match status" value="1"/>
</dbReference>
<dbReference type="Gene3D" id="1.20.920.20">
    <property type="match status" value="1"/>
</dbReference>
<dbReference type="Proteomes" id="UP000228934">
    <property type="component" value="Unassembled WGS sequence"/>
</dbReference>
<dbReference type="InterPro" id="IPR013602">
    <property type="entry name" value="Dynein_heavy_linker"/>
</dbReference>
<dbReference type="GO" id="GO:0005874">
    <property type="term" value="C:microtubule"/>
    <property type="evidence" value="ECO:0007669"/>
    <property type="project" value="UniProtKB-KW"/>
</dbReference>
<keyword evidence="5" id="KW-0677">Repeat</keyword>
<dbReference type="GO" id="GO:0051959">
    <property type="term" value="F:dynein light intermediate chain binding"/>
    <property type="evidence" value="ECO:0007669"/>
    <property type="project" value="InterPro"/>
</dbReference>
<dbReference type="InterPro" id="IPR003593">
    <property type="entry name" value="AAA+_ATPase"/>
</dbReference>
<dbReference type="Gene3D" id="1.10.8.1220">
    <property type="match status" value="1"/>
</dbReference>
<proteinExistence type="inferred from homology"/>
<keyword evidence="17" id="KW-1185">Reference proteome</keyword>
<evidence type="ECO:0000256" key="1">
    <source>
        <dbReference type="ARBA" id="ARBA00004430"/>
    </source>
</evidence>
<dbReference type="Pfam" id="PF12775">
    <property type="entry name" value="AAA_7"/>
    <property type="match status" value="1"/>
</dbReference>
<evidence type="ECO:0000256" key="9">
    <source>
        <dbReference type="ARBA" id="ARBA00023054"/>
    </source>
</evidence>
<keyword evidence="12" id="KW-0206">Cytoskeleton</keyword>
<dbReference type="Pfam" id="PF17852">
    <property type="entry name" value="Dynein_AAA_lid"/>
    <property type="match status" value="1"/>
</dbReference>
<feature type="domain" description="AAA+ ATPase" evidence="15">
    <location>
        <begin position="1685"/>
        <end position="1833"/>
    </location>
</feature>
<dbReference type="SMART" id="SM00382">
    <property type="entry name" value="AAA"/>
    <property type="match status" value="4"/>
</dbReference>
<dbReference type="Pfam" id="PF18199">
    <property type="entry name" value="Dynein_C"/>
    <property type="match status" value="1"/>
</dbReference>
<evidence type="ECO:0000256" key="8">
    <source>
        <dbReference type="ARBA" id="ARBA00023017"/>
    </source>
</evidence>
<dbReference type="Pfam" id="PF03028">
    <property type="entry name" value="Dynein_heavy"/>
    <property type="match status" value="1"/>
</dbReference>
<name>A0A2G9SBI3_AQUCT</name>
<evidence type="ECO:0000256" key="5">
    <source>
        <dbReference type="ARBA" id="ARBA00022737"/>
    </source>
</evidence>
<dbReference type="InterPro" id="IPR042222">
    <property type="entry name" value="Dynein_2_N"/>
</dbReference>
<accession>A0A2G9SBI3</accession>
<dbReference type="InterPro" id="IPR041228">
    <property type="entry name" value="Dynein_C"/>
</dbReference>
<evidence type="ECO:0000256" key="4">
    <source>
        <dbReference type="ARBA" id="ARBA00022701"/>
    </source>
</evidence>
<dbReference type="FunFam" id="3.40.50.300:FF:000153">
    <property type="entry name" value="Dynein axonemal heavy chain 1"/>
    <property type="match status" value="1"/>
</dbReference>
<dbReference type="Gene3D" id="1.20.58.1120">
    <property type="match status" value="1"/>
</dbReference>
<evidence type="ECO:0000259" key="15">
    <source>
        <dbReference type="SMART" id="SM00382"/>
    </source>
</evidence>
<sequence length="3472" mass="397505">MESTKSVINSLHQGDFLTYVEIKNVYLCIFPLGIAEYITRCSQALSKFESLVHKIQKNANDIDSKLLAIESANLFKFLTKKSTDLPGIKEFFEYIEIERAKDVEIMVRKYVAIGSILTKIEGLVVNTNTGKNPKMAPYYAYWEGKVYNTLTKLVLKNFQAFNAAIIGKTPLFQVETILSAPEIILHPNFNEIFKLIAQCYKGCLETTKNFVRWMHGTCILCPPQKAEEDEPIVYSFYSEIYQISQIIEQAVMISQNTHKLLTSLTKYLNRWKRYRPLWKLDKAIVLEKFAAKKPSCVTYDEKLQFYSRLALEVTQQPLIKDEQCIRLYLGPLAYTVQENARTWVNSLGHLLNESAREELYSLRDELEKLSLNLIKTPDTLEDLKFVLATIADIRDMSLVAEMRYRDIQERYRTLAMYNIEFEEEEKNLAEKITQIWEDLFLESKRVDHSLGRVKKTFTQITKDQIEEYKKELAQFAELFRTEGPGAVGDDLEKGEGRGGTVSADLSLVVPPLLAKEEWSQTLWANLNVQILQDGIDGFLKTFRKLSKEIRSLPVAFYLESKMKEFKDSIPLLLDLKNEALRDRHWKELMTKTGTNFEMNPDTFTLENMFAMELHKYADVISDIVASAVKELSIEKGVKEIVDTWENMKFTVQRYIKGTQDRGNILGAVDDILQILDDNAMNLQSISGSRFVGPFLNTVQLWEKSLSLIGEVIAVWMVVQRKWMYLESIFIGGDIRSQLPEEAKKFDNIDKIFKRIMSETVKDPVIKRCCQATNRLFDLQNLSEDLEKCQKSLNDYLDSKRNAFPRFFFISDDELLSILGSSDPTCVQEHIIKMYDNIASLKFQDGDRGEMMATGMISAEGEVMAFRQAIAAEGRVEDWMTAVLQEMRRTNRLITKEAIFRYCENKSRIDWMLLYQGMIVLAGNQVWWTWEVEDVFRKVKKGEKQALKNYAKKMHQQIDELVTRITTPLSKNDRKKYNTVLIIDVHARDIVDIFVRDSIMDAREFEWESQLRFYWDREPDELNVRQCTGTFAYGYEYMGLNGRLVITPLTDRIYLTLTQALSMYLGGAPAGPAGTGKTETTKDLAKALGLLCVVTNCGEGMDYKAVGKIFSGLAQCGAWGCFDEFNRIDASVLSVISSQIQTIRNALIHHLKKFHFEGQEIAMDSRMGIFITMNPGYAGRTELPESVKALFRPVVVIVPDLQQICEIMLFSEGFLMAKNLAKKMTVLYKLAREQLSKQHHYDFGLRALKSVLVMAGELKRGSPDLSEDVVLMRALRDMNLPKFVFEDVPLFLGLISDLFPGLDCPRVRYPNFNDAVEEALKDNNYVMLPVQVDKVVQMYETMLTRHTTMVVGPTGGGKSVVINTLCLAQTKLGLMTKLYTLNPKAMSVIELYGILDPTTRDWTDGVLSNIFREINKPTDKKERRYILFDGDVDALWVENMNSVMDDNKLLTLANGERIRLQPHCALLFEVGDLQYASPATVSRCGMVFVDPKNLKYRPYWQKWVSNRQNKQEQAELNSLFEKYVPHCLEMIVEGILDGKQGEKLKTIVPQTDLNMVTQLAMMLDALIEKEIEDVSVLECYFIEALYCSLGATLLESGRIKFDEYVKRLASMTTVYDEKSLAGPGELPGHLPTIYDFHFDGEKKKWIPWSKLVPKYIHRSEEKFIDILVPTVDTTRTTWLLEQMVKIKRPVVLVGESGTSKTATTMNLLRNLNSDSTMLLIINFSSRTTSMDIQRNLEANVEKRTKDNYGPPMGKRLLVFMDDMNMPKVDEYGTQQPIALLKLLLEKGGMYDRGKELNCKFLRDLGFIAAMGKAGGGRNEVDTRFISLFSVFNVLFPSEDSLQHIYYSILHGHTTEQRCHPRLRDPNLDHRTTLSYLTCLEYCVIVQNYCFIKLFNEDIQAICDKLTFCTLELYKMIVRDLPPTPSKFHYIFNLRDLSRVFHGLVLTTPERFQTASQMVRVWRNEALRVFHDRLINEDDKRLVQGHLQSLIDEHFKADLEYAMRDPILFGDFRTAMNEGEPRVYEDIQDYDAVKALFQEILEEYNESKTKMNLVLFDDALEHLTRIHRIIRMDQGHALLVGVGGSGKQSLARLAAFAAGYEVFEIVLSRGYGENSFREDLKNLYIKLGLENKKMIFLFTDAHVAEEGFLELINNMLTSGVPNHFCSVSYIQISAHYTSAPPPCFAMLSGNGARHTVHRAEDTARGHSERTSQDLGDKIGMVPALFPDEEKESVLSQIRDEASKNGMGPAKESIWQYFVNKSANNLHIVLGMSPVGDTLRTRCRNFPGLVNNTGIDWFLPWPPQALYAVAKSFLGESQMIPSQDLEPVINHVVMVHDSVGKFSKIFQQKLRRSNYVTPKNYLDFINTYSKLLEEKNQFNLAQCKRLEGGLDKLKEAAVQLAELNLKLAEQKVVLAEKSAACEALLDEISVNTIVAEEKKKLAEEKAAEIEEQNKVIAVEKKEAESALAEALPILEAAKLELQKLDKSDVTEIRTFAKPPRAVQVVCECILVMRGYKEISWKSAKAMMSEPNFLRILMDIDFDAITQNQVRTVRGFLRNPTAKLEDMEAVSKAGSGMLKFVEAVMSYCDVAKEIKPKREKVVSYLQCAYGEDPQQQALNWIKRKEERNNLKVSEKLKLAERTAVDIDKLRDGYRPAAKRGAILFFVLSEMALVNSMYQYSLSSFLAVFDLSLRKSLPDGILAKRLKNIMDTLTFNVYNYGCTGLFERHKLLFSFNMTIKIEQADGRVPQEELDFFLKGNISLEKSKRKKPCSWLPDQGWEDIMRLTELFPSLFGSLPDDVERHQSEWKAWYDLDTLEQYPSPLGYNDKLSSFQKLILLRCFRVDRVYRAVTDYVTVTMGEKYVQPPVISFEAIFEQSVPTSPIVFILSPGSDPASDLTKLAERSGFGGNRLKFLAMGQGQEKVALQLLEIAVSRGQWLMLQNCHLLVKWLKDLEKALELIRKPHPDFRLWLTTDPTKDFPIGILQKSLKVVTEPPNGLKLNMRATYFKISHEALDACQHPAFKSLVFVLAFFHAVVQERRKFGKIGWNVPYDFNESDFQVCMEILNTYLTKAYTQNDTRIPWGSLKYLIGEVMYGGRAIDSFDRRILTTYMDEYLGDFIFDTFQLFHFYKNDEVDYKIPSGDKKDDFVEEIESLPLANTPEVFGLNSNAEIGYYTQAARDMWSHLLELQPQTGESGLGISRDEYIGQVAKDIENKLPQIFDLDQIRKSFGLDISPTTVVLLQELERFNKLIIRMSRSLAELQRALAGEVGMSNELDEVARALFNGQIPNIWRRLAPDTLKSLGNWMIHFRRRYNQYTSWVTEGEPNVMWLSGLHIPESYLTALVQATCRKNGWPLDRSTLYTQVTKFRTAEEVTERAGQGCFISGLYLEGADWDIENSCLVKSKPKVLVVELPVLKVIPIESHRLKLQNTFRTPVYTTSMRRNAMGVGLVFEADLYTTKHLSHWVLQSVCLTLNSD</sequence>
<dbReference type="InterPro" id="IPR035699">
    <property type="entry name" value="AAA_6"/>
</dbReference>
<keyword evidence="6" id="KW-0547">Nucleotide-binding</keyword>
<dbReference type="InterPro" id="IPR041466">
    <property type="entry name" value="Dynein_AAA5_ext"/>
</dbReference>
<dbReference type="FunFam" id="1.20.1270.280:FF:000005">
    <property type="entry name" value="Dynein axonemal heavy chain 10"/>
    <property type="match status" value="1"/>
</dbReference>
<dbReference type="InterPro" id="IPR027417">
    <property type="entry name" value="P-loop_NTPase"/>
</dbReference>
<dbReference type="InterPro" id="IPR043157">
    <property type="entry name" value="Dynein_AAA1S"/>
</dbReference>
<dbReference type="GO" id="GO:0008569">
    <property type="term" value="F:minus-end-directed microtubule motor activity"/>
    <property type="evidence" value="ECO:0007669"/>
    <property type="project" value="InterPro"/>
</dbReference>
<dbReference type="Pfam" id="PF12777">
    <property type="entry name" value="MT"/>
    <property type="match status" value="1"/>
</dbReference>
<dbReference type="Gene3D" id="3.10.490.20">
    <property type="match status" value="1"/>
</dbReference>
<evidence type="ECO:0000256" key="14">
    <source>
        <dbReference type="SAM" id="Coils"/>
    </source>
</evidence>
<dbReference type="Gene3D" id="1.20.1270.280">
    <property type="match status" value="1"/>
</dbReference>
<dbReference type="FunFam" id="1.20.58.1120:FF:000008">
    <property type="entry name" value="Dynein heavy chain 10, axonemal"/>
    <property type="match status" value="1"/>
</dbReference>
<dbReference type="PANTHER" id="PTHR22878">
    <property type="entry name" value="DYNEIN HEAVY CHAIN 6, AXONEMAL-LIKE-RELATED"/>
    <property type="match status" value="1"/>
</dbReference>
<keyword evidence="7" id="KW-0067">ATP-binding</keyword>
<feature type="domain" description="AAA+ ATPase" evidence="15">
    <location>
        <begin position="1064"/>
        <end position="1200"/>
    </location>
</feature>
<dbReference type="FunFam" id="1.10.8.1220:FF:000001">
    <property type="entry name" value="Dynein axonemal heavy chain 5"/>
    <property type="match status" value="1"/>
</dbReference>
<dbReference type="InterPro" id="IPR041658">
    <property type="entry name" value="AAA_lid_11"/>
</dbReference>
<evidence type="ECO:0000256" key="13">
    <source>
        <dbReference type="ARBA" id="ARBA00023273"/>
    </source>
</evidence>
<evidence type="ECO:0000256" key="12">
    <source>
        <dbReference type="ARBA" id="ARBA00023212"/>
    </source>
</evidence>
<dbReference type="Gene3D" id="3.40.50.300">
    <property type="entry name" value="P-loop containing nucleotide triphosphate hydrolases"/>
    <property type="match status" value="5"/>
</dbReference>
<dbReference type="FunFam" id="1.10.8.720:FF:000005">
    <property type="entry name" value="Dynein axonemal heavy chain 10"/>
    <property type="match status" value="1"/>
</dbReference>
<evidence type="ECO:0000256" key="3">
    <source>
        <dbReference type="ARBA" id="ARBA00022490"/>
    </source>
</evidence>
<dbReference type="FunFam" id="3.40.50.300:FF:001855">
    <property type="entry name" value="Dynein axonemal heavy chain 10"/>
    <property type="match status" value="1"/>
</dbReference>
<organism evidence="16 17">
    <name type="scientific">Aquarana catesbeiana</name>
    <name type="common">American bullfrog</name>
    <name type="synonym">Rana catesbeiana</name>
    <dbReference type="NCBI Taxonomy" id="8400"/>
    <lineage>
        <taxon>Eukaryota</taxon>
        <taxon>Metazoa</taxon>
        <taxon>Chordata</taxon>
        <taxon>Craniata</taxon>
        <taxon>Vertebrata</taxon>
        <taxon>Euteleostomi</taxon>
        <taxon>Amphibia</taxon>
        <taxon>Batrachia</taxon>
        <taxon>Anura</taxon>
        <taxon>Neobatrachia</taxon>
        <taxon>Ranoidea</taxon>
        <taxon>Ranidae</taxon>
        <taxon>Aquarana</taxon>
    </lineage>
</organism>
<reference evidence="17" key="1">
    <citation type="journal article" date="2017" name="Nat. Commun.">
        <title>The North American bullfrog draft genome provides insight into hormonal regulation of long noncoding RNA.</title>
        <authorList>
            <person name="Hammond S.A."/>
            <person name="Warren R.L."/>
            <person name="Vandervalk B.P."/>
            <person name="Kucuk E."/>
            <person name="Khan H."/>
            <person name="Gibb E.A."/>
            <person name="Pandoh P."/>
            <person name="Kirk H."/>
            <person name="Zhao Y."/>
            <person name="Jones M."/>
            <person name="Mungall A.J."/>
            <person name="Coope R."/>
            <person name="Pleasance S."/>
            <person name="Moore R.A."/>
            <person name="Holt R.A."/>
            <person name="Round J.M."/>
            <person name="Ohora S."/>
            <person name="Walle B.V."/>
            <person name="Veldhoen N."/>
            <person name="Helbing C.C."/>
            <person name="Birol I."/>
        </authorList>
    </citation>
    <scope>NUCLEOTIDE SEQUENCE [LARGE SCALE GENOMIC DNA]</scope>
</reference>
<comment type="subcellular location">
    <subcellularLocation>
        <location evidence="1">Cytoplasm</location>
        <location evidence="1">Cytoskeleton</location>
        <location evidence="1">Cilium axoneme</location>
    </subcellularLocation>
</comment>
<dbReference type="FunFam" id="3.40.50.300:FF:000063">
    <property type="entry name" value="dynein heavy chain 6, axonemal"/>
    <property type="match status" value="1"/>
</dbReference>
<dbReference type="Gene3D" id="1.10.8.710">
    <property type="match status" value="1"/>
</dbReference>
<dbReference type="InterPro" id="IPR043160">
    <property type="entry name" value="Dynein_C_barrel"/>
</dbReference>
<dbReference type="Gene3D" id="1.10.287.2620">
    <property type="match status" value="1"/>
</dbReference>
<dbReference type="Gene3D" id="1.20.140.100">
    <property type="entry name" value="Dynein heavy chain, N-terminal domain 2"/>
    <property type="match status" value="1"/>
</dbReference>
<dbReference type="InterPro" id="IPR004273">
    <property type="entry name" value="Dynein_heavy_D6_P-loop"/>
</dbReference>
<dbReference type="Pfam" id="PF12774">
    <property type="entry name" value="AAA_6"/>
    <property type="match status" value="1"/>
</dbReference>
<dbReference type="Gene3D" id="1.20.920.30">
    <property type="match status" value="1"/>
</dbReference>